<feature type="non-terminal residue" evidence="1">
    <location>
        <position position="1"/>
    </location>
</feature>
<dbReference type="EMBL" id="NCVQ01000002">
    <property type="protein sequence ID" value="PWZ43441.1"/>
    <property type="molecule type" value="Genomic_DNA"/>
</dbReference>
<evidence type="ECO:0000313" key="1">
    <source>
        <dbReference type="EMBL" id="PWZ43441.1"/>
    </source>
</evidence>
<dbReference type="Proteomes" id="UP000251960">
    <property type="component" value="Chromosome 10"/>
</dbReference>
<proteinExistence type="predicted"/>
<comment type="caution">
    <text evidence="1">The sequence shown here is derived from an EMBL/GenBank/DDBJ whole genome shotgun (WGS) entry which is preliminary data.</text>
</comment>
<organism evidence="1 2">
    <name type="scientific">Zea mays</name>
    <name type="common">Maize</name>
    <dbReference type="NCBI Taxonomy" id="4577"/>
    <lineage>
        <taxon>Eukaryota</taxon>
        <taxon>Viridiplantae</taxon>
        <taxon>Streptophyta</taxon>
        <taxon>Embryophyta</taxon>
        <taxon>Tracheophyta</taxon>
        <taxon>Spermatophyta</taxon>
        <taxon>Magnoliopsida</taxon>
        <taxon>Liliopsida</taxon>
        <taxon>Poales</taxon>
        <taxon>Poaceae</taxon>
        <taxon>PACMAD clade</taxon>
        <taxon>Panicoideae</taxon>
        <taxon>Andropogonodae</taxon>
        <taxon>Andropogoneae</taxon>
        <taxon>Tripsacinae</taxon>
        <taxon>Zea</taxon>
    </lineage>
</organism>
<reference evidence="1 2" key="1">
    <citation type="journal article" date="2018" name="Nat. Genet.">
        <title>Extensive intraspecific gene order and gene structural variations between Mo17 and other maize genomes.</title>
        <authorList>
            <person name="Sun S."/>
            <person name="Zhou Y."/>
            <person name="Chen J."/>
            <person name="Shi J."/>
            <person name="Zhao H."/>
            <person name="Zhao H."/>
            <person name="Song W."/>
            <person name="Zhang M."/>
            <person name="Cui Y."/>
            <person name="Dong X."/>
            <person name="Liu H."/>
            <person name="Ma X."/>
            <person name="Jiao Y."/>
            <person name="Wang B."/>
            <person name="Wei X."/>
            <person name="Stein J.C."/>
            <person name="Glaubitz J.C."/>
            <person name="Lu F."/>
            <person name="Yu G."/>
            <person name="Liang C."/>
            <person name="Fengler K."/>
            <person name="Li B."/>
            <person name="Rafalski A."/>
            <person name="Schnable P.S."/>
            <person name="Ware D.H."/>
            <person name="Buckler E.S."/>
            <person name="Lai J."/>
        </authorList>
    </citation>
    <scope>NUCLEOTIDE SEQUENCE [LARGE SCALE GENOMIC DNA]</scope>
    <source>
        <strain evidence="2">cv. Missouri 17</strain>
        <tissue evidence="1">Seedling</tissue>
    </source>
</reference>
<evidence type="ECO:0000313" key="2">
    <source>
        <dbReference type="Proteomes" id="UP000251960"/>
    </source>
</evidence>
<gene>
    <name evidence="1" type="ORF">Zm00014a_015712</name>
</gene>
<sequence length="15" mass="1544">GGGAVYSCFLIVSRD</sequence>
<name>A0A3L6G4J2_MAIZE</name>
<accession>A0A3L6G4J2</accession>
<protein>
    <submittedName>
        <fullName evidence="1">Uncharacterized protein</fullName>
    </submittedName>
</protein>